<evidence type="ECO:0000313" key="5">
    <source>
        <dbReference type="Proteomes" id="UP000007254"/>
    </source>
</evidence>
<dbReference type="PANTHER" id="PTHR34106">
    <property type="entry name" value="GLYCOSIDASE"/>
    <property type="match status" value="1"/>
</dbReference>
<dbReference type="InterPro" id="IPR023296">
    <property type="entry name" value="Glyco_hydro_beta-prop_sf"/>
</dbReference>
<dbReference type="HOGENOM" id="CLU_640768_0_0_12"/>
<comment type="similarity">
    <text evidence="3">Belongs to the glycosyl hydrolase 130 family.</text>
</comment>
<evidence type="ECO:0000256" key="2">
    <source>
        <dbReference type="ARBA" id="ARBA00022679"/>
    </source>
</evidence>
<keyword evidence="4" id="KW-0378">Hydrolase</keyword>
<keyword evidence="4" id="KW-0326">Glycosidase</keyword>
<evidence type="ECO:0000256" key="1">
    <source>
        <dbReference type="ARBA" id="ARBA00022676"/>
    </source>
</evidence>
<dbReference type="SUPFAM" id="SSF75005">
    <property type="entry name" value="Arabinanase/levansucrase/invertase"/>
    <property type="match status" value="1"/>
</dbReference>
<dbReference type="PANTHER" id="PTHR34106:SF4">
    <property type="entry name" value="BLL5143 PROTEIN"/>
    <property type="match status" value="1"/>
</dbReference>
<dbReference type="Proteomes" id="UP000007254">
    <property type="component" value="Chromosome"/>
</dbReference>
<evidence type="ECO:0000256" key="3">
    <source>
        <dbReference type="ARBA" id="ARBA00024356"/>
    </source>
</evidence>
<dbReference type="AlphaFoldDB" id="G0GCJ8"/>
<dbReference type="GO" id="GO:0016798">
    <property type="term" value="F:hydrolase activity, acting on glycosyl bonds"/>
    <property type="evidence" value="ECO:0007669"/>
    <property type="project" value="UniProtKB-KW"/>
</dbReference>
<dbReference type="InterPro" id="IPR007184">
    <property type="entry name" value="Mannoside_phosphorylase"/>
</dbReference>
<keyword evidence="1" id="KW-0328">Glycosyltransferase</keyword>
<protein>
    <submittedName>
        <fullName evidence="4">Glycosidase related protein</fullName>
    </submittedName>
</protein>
<accession>G0GCJ8</accession>
<keyword evidence="2" id="KW-0808">Transferase</keyword>
<dbReference type="GO" id="GO:0016757">
    <property type="term" value="F:glycosyltransferase activity"/>
    <property type="evidence" value="ECO:0007669"/>
    <property type="project" value="UniProtKB-KW"/>
</dbReference>
<keyword evidence="5" id="KW-1185">Reference proteome</keyword>
<dbReference type="Pfam" id="PF04041">
    <property type="entry name" value="Glyco_hydro_130"/>
    <property type="match status" value="1"/>
</dbReference>
<dbReference type="OrthoDB" id="9759709at2"/>
<dbReference type="Gene3D" id="2.115.10.20">
    <property type="entry name" value="Glycosyl hydrolase domain, family 43"/>
    <property type="match status" value="1"/>
</dbReference>
<dbReference type="EMBL" id="CP002903">
    <property type="protein sequence ID" value="AEJ62064.1"/>
    <property type="molecule type" value="Genomic_DNA"/>
</dbReference>
<evidence type="ECO:0000313" key="4">
    <source>
        <dbReference type="EMBL" id="AEJ62064.1"/>
    </source>
</evidence>
<name>G0GCJ8_WINT7</name>
<proteinExistence type="inferred from homology"/>
<reference evidence="4 5" key="1">
    <citation type="submission" date="2011-06" db="EMBL/GenBank/DDBJ databases">
        <title>The complete genome of Spirochaeta thermophila DSM 6578.</title>
        <authorList>
            <consortium name="US DOE Joint Genome Institute (JGI-PGF)"/>
            <person name="Lucas S."/>
            <person name="Lapidus A."/>
            <person name="Bruce D."/>
            <person name="Goodwin L."/>
            <person name="Pitluck S."/>
            <person name="Peters L."/>
            <person name="Kyrpides N."/>
            <person name="Mavromatis K."/>
            <person name="Ivanova N."/>
            <person name="Mikailova N."/>
            <person name="Pagani I."/>
            <person name="Chertkov O."/>
            <person name="Detter J.C."/>
            <person name="Tapia R."/>
            <person name="Han C."/>
            <person name="Land M."/>
            <person name="Hauser L."/>
            <person name="Markowitz V."/>
            <person name="Cheng J.-F."/>
            <person name="Hugenholtz P."/>
            <person name="Woyke T."/>
            <person name="Wu D."/>
            <person name="Spring S."/>
            <person name="Merkhoffer B."/>
            <person name="Schneider S."/>
            <person name="Klenk H.-P."/>
            <person name="Eisen J.A."/>
        </authorList>
    </citation>
    <scope>NUCLEOTIDE SEQUENCE [LARGE SCALE GENOMIC DNA]</scope>
    <source>
        <strain evidence="5">ATCC 700085 / DSM 6578 / Z-1203</strain>
    </source>
</reference>
<dbReference type="KEGG" id="stq:Spith_1805"/>
<organism evidence="4 5">
    <name type="scientific">Winmispira thermophila (strain ATCC 700085 / DSM 6578 / Z-1203)</name>
    <name type="common">Spirochaeta thermophila</name>
    <dbReference type="NCBI Taxonomy" id="869211"/>
    <lineage>
        <taxon>Bacteria</taxon>
        <taxon>Pseudomonadati</taxon>
        <taxon>Spirochaetota</taxon>
        <taxon>Spirochaetia</taxon>
        <taxon>Winmispirales</taxon>
        <taxon>Winmispiraceae</taxon>
        <taxon>Winmispira</taxon>
    </lineage>
</organism>
<gene>
    <name evidence="4" type="ordered locus">Spith_1805</name>
</gene>
<dbReference type="RefSeq" id="WP_014625392.1">
    <property type="nucleotide sequence ID" value="NC_017583.1"/>
</dbReference>
<dbReference type="STRING" id="869211.Spith_1805"/>
<sequence>MVTVTRVPVKLRPNPQRVLLRYFSPGEKARIEHILGRILTLSEEEVAEHLSSVSARFSHHESYLKERLSRHFERIRPYLFLDAELSEERKLFIGSFFTSEYSIEASALFNPSIVPHPDQSGLPEGAVRFVLSLRATGEGHISSLVFREGVFHPDGRVTVEESGARYVLPPQVIANSTYNKREFIAKLTEAGYYNEYAELLLSPLEEEFGYRDLIRRIEELREATPTHTRPFLGTLEAIEWLASFNQEVYFPPDVPIDRRVIPPATVVDLKGIEDARFVRFVDERGAVTYYATYTAYDGTSFSPQLLATKDFTHFRFISLTGKAVKNKGFALFPRKIGGKYCMLGRQDNETITLMFSDHLSFWNEYRIILRPKYVWEFIQMGNCGPPIETEAGWLVITHGVGPMRHYALGAVLLDREDPLRVLGRLRDPLLEAVGEERAGYVPNVLYSCGSLLHEGRLLIPYAMSDYVTSFAIVQVDELLEELLRCGP</sequence>
<dbReference type="CDD" id="cd18613">
    <property type="entry name" value="GH130"/>
    <property type="match status" value="1"/>
</dbReference>